<reference evidence="12" key="3">
    <citation type="journal article" date="2019" name="Int. J. Syst. Evol. Microbiol.">
        <title>The Global Catalogue of Microorganisms (GCM) 10K type strain sequencing project: providing services to taxonomists for standard genome sequencing and annotation.</title>
        <authorList>
            <consortium name="The Broad Institute Genomics Platform"/>
            <consortium name="The Broad Institute Genome Sequencing Center for Infectious Disease"/>
            <person name="Wu L."/>
            <person name="Ma J."/>
        </authorList>
    </citation>
    <scope>NUCLEOTIDE SEQUENCE [LARGE SCALE GENOMIC DNA]</scope>
    <source>
        <strain evidence="12">CCM 7403</strain>
    </source>
</reference>
<evidence type="ECO:0000313" key="12">
    <source>
        <dbReference type="Proteomes" id="UP000630594"/>
    </source>
</evidence>
<comment type="subcellular location">
    <subcellularLocation>
        <location evidence="1">Cell membrane</location>
        <topology evidence="1">Multi-pass membrane protein</topology>
    </subcellularLocation>
</comment>
<dbReference type="EMBL" id="BMCK01000002">
    <property type="protein sequence ID" value="GGD18361.1"/>
    <property type="molecule type" value="Genomic_DNA"/>
</dbReference>
<dbReference type="PANTHER" id="PTHR35007">
    <property type="entry name" value="INTEGRAL MEMBRANE PROTEIN-RELATED"/>
    <property type="match status" value="1"/>
</dbReference>
<feature type="transmembrane region" description="Helical" evidence="6">
    <location>
        <begin position="43"/>
        <end position="65"/>
    </location>
</feature>
<feature type="chain" id="PRO_5020941509" evidence="7">
    <location>
        <begin position="28"/>
        <end position="366"/>
    </location>
</feature>
<evidence type="ECO:0000256" key="3">
    <source>
        <dbReference type="ARBA" id="ARBA00022692"/>
    </source>
</evidence>
<sequence length="366" mass="38897">MRRLLIVGAVSALATGAVLLTASGASAAETVPSVPDNLYLPEWGKYAAMGLVALAALLLVLGLFLKPKQAELTLEERVTLYAAGGGAPEGQGNHRAPQPDQLAQFKGAAESVLKRNTSLEARIASRLDAAGSGLNTSEWLLLHIGIVIAAGLAGLLMGGGSIFVGLMFVALGVFGPWLYLGFQKSRRVKKFNALLPDTLQLMSGSLSAGLSLAQSIDTIVREGSEPIAGEFKRVLVETRLGVPLEDAMEGITERFESKDFAWIVMAIKIQRQVGGNLAELLDTVAGTIREREYMRRQVDALAAEGKISAYVLGGLPPLFGLYLFLTQPGYINPMFESPIGWAMLGGAAVMLGVGAFWMSRLIKVEV</sequence>
<keyword evidence="12" id="KW-1185">Reference proteome</keyword>
<dbReference type="Pfam" id="PF00482">
    <property type="entry name" value="T2SSF"/>
    <property type="match status" value="1"/>
</dbReference>
<reference evidence="10 11" key="1">
    <citation type="journal article" date="2008" name="Int. J. Syst. Evol. Microbiol.">
        <title>Nocardioides daphniae sp. nov., isolated from Daphnia cucullata (Crustacea: Cladocera).</title>
        <authorList>
            <person name="Toth E.M."/>
            <person name="Keki Z."/>
            <person name="Homonnay Z.G."/>
            <person name="Borsodi A.K."/>
            <person name="Marialigeti K."/>
            <person name="Schumann P."/>
        </authorList>
    </citation>
    <scope>NUCLEOTIDE SEQUENCE [LARGE SCALE GENOMIC DNA]</scope>
    <source>
        <strain evidence="10 11">JCM 16608</strain>
    </source>
</reference>
<evidence type="ECO:0000313" key="10">
    <source>
        <dbReference type="EMBL" id="QCC76985.1"/>
    </source>
</evidence>
<dbReference type="Proteomes" id="UP000630594">
    <property type="component" value="Unassembled WGS sequence"/>
</dbReference>
<evidence type="ECO:0000256" key="2">
    <source>
        <dbReference type="ARBA" id="ARBA00022475"/>
    </source>
</evidence>
<evidence type="ECO:0000313" key="11">
    <source>
        <dbReference type="Proteomes" id="UP000297025"/>
    </source>
</evidence>
<feature type="transmembrane region" description="Helical" evidence="6">
    <location>
        <begin position="139"/>
        <end position="156"/>
    </location>
</feature>
<dbReference type="InterPro" id="IPR042094">
    <property type="entry name" value="T2SS_GspF_sf"/>
</dbReference>
<evidence type="ECO:0000256" key="5">
    <source>
        <dbReference type="ARBA" id="ARBA00023136"/>
    </source>
</evidence>
<dbReference type="GO" id="GO:0005886">
    <property type="term" value="C:plasma membrane"/>
    <property type="evidence" value="ECO:0007669"/>
    <property type="project" value="UniProtKB-SubCell"/>
</dbReference>
<dbReference type="KEGG" id="ndp:E2C04_06710"/>
<gene>
    <name evidence="10" type="ORF">E2C04_06710</name>
    <name evidence="9" type="ORF">GCM10007231_16840</name>
</gene>
<feature type="signal peptide" evidence="7">
    <location>
        <begin position="1"/>
        <end position="27"/>
    </location>
</feature>
<evidence type="ECO:0000256" key="4">
    <source>
        <dbReference type="ARBA" id="ARBA00022989"/>
    </source>
</evidence>
<evidence type="ECO:0000256" key="7">
    <source>
        <dbReference type="SAM" id="SignalP"/>
    </source>
</evidence>
<feature type="transmembrane region" description="Helical" evidence="6">
    <location>
        <begin position="338"/>
        <end position="358"/>
    </location>
</feature>
<feature type="transmembrane region" description="Helical" evidence="6">
    <location>
        <begin position="307"/>
        <end position="326"/>
    </location>
</feature>
<keyword evidence="5 6" id="KW-0472">Membrane</keyword>
<evidence type="ECO:0000259" key="8">
    <source>
        <dbReference type="Pfam" id="PF00482"/>
    </source>
</evidence>
<dbReference type="InterPro" id="IPR018076">
    <property type="entry name" value="T2SS_GspF_dom"/>
</dbReference>
<feature type="domain" description="Type II secretion system protein GspF" evidence="8">
    <location>
        <begin position="199"/>
        <end position="323"/>
    </location>
</feature>
<evidence type="ECO:0000313" key="9">
    <source>
        <dbReference type="EMBL" id="GGD18361.1"/>
    </source>
</evidence>
<dbReference type="Proteomes" id="UP000297025">
    <property type="component" value="Chromosome"/>
</dbReference>
<dbReference type="OrthoDB" id="597333at2"/>
<evidence type="ECO:0000256" key="6">
    <source>
        <dbReference type="SAM" id="Phobius"/>
    </source>
</evidence>
<dbReference type="PANTHER" id="PTHR35007:SF1">
    <property type="entry name" value="PILUS ASSEMBLY PROTEIN"/>
    <property type="match status" value="1"/>
</dbReference>
<reference evidence="9" key="2">
    <citation type="journal article" date="2014" name="Int. J. Syst. Evol. Microbiol.">
        <title>Complete genome of a new Firmicutes species belonging to the dominant human colonic microbiota ('Ruminococcus bicirculans') reveals two chromosomes and a selective capacity to utilize plant glucans.</title>
        <authorList>
            <consortium name="NISC Comparative Sequencing Program"/>
            <person name="Wegmann U."/>
            <person name="Louis P."/>
            <person name="Goesmann A."/>
            <person name="Henrissat B."/>
            <person name="Duncan S.H."/>
            <person name="Flint H.J."/>
        </authorList>
    </citation>
    <scope>NUCLEOTIDE SEQUENCE</scope>
    <source>
        <strain evidence="9">CCM 7403</strain>
    </source>
</reference>
<evidence type="ECO:0000256" key="1">
    <source>
        <dbReference type="ARBA" id="ARBA00004651"/>
    </source>
</evidence>
<keyword evidence="4 6" id="KW-1133">Transmembrane helix</keyword>
<keyword evidence="3 6" id="KW-0812">Transmembrane</keyword>
<organism evidence="10 11">
    <name type="scientific">Nocardioides daphniae</name>
    <dbReference type="NCBI Taxonomy" id="402297"/>
    <lineage>
        <taxon>Bacteria</taxon>
        <taxon>Bacillati</taxon>
        <taxon>Actinomycetota</taxon>
        <taxon>Actinomycetes</taxon>
        <taxon>Propionibacteriales</taxon>
        <taxon>Nocardioidaceae</taxon>
        <taxon>Nocardioides</taxon>
    </lineage>
</organism>
<dbReference type="RefSeq" id="WP_135832031.1">
    <property type="nucleotide sequence ID" value="NZ_BMCK01000002.1"/>
</dbReference>
<name>A0A4P7UCC9_9ACTN</name>
<proteinExistence type="predicted"/>
<reference evidence="9" key="5">
    <citation type="submission" date="2024-05" db="EMBL/GenBank/DDBJ databases">
        <authorList>
            <person name="Sun Q."/>
            <person name="Sedlacek I."/>
        </authorList>
    </citation>
    <scope>NUCLEOTIDE SEQUENCE</scope>
    <source>
        <strain evidence="9">CCM 7403</strain>
    </source>
</reference>
<feature type="transmembrane region" description="Helical" evidence="6">
    <location>
        <begin position="162"/>
        <end position="182"/>
    </location>
</feature>
<protein>
    <submittedName>
        <fullName evidence="10">Type II secretion system F family protein</fullName>
    </submittedName>
</protein>
<dbReference type="Gene3D" id="1.20.81.30">
    <property type="entry name" value="Type II secretion system (T2SS), domain F"/>
    <property type="match status" value="1"/>
</dbReference>
<keyword evidence="7" id="KW-0732">Signal</keyword>
<reference evidence="10" key="4">
    <citation type="submission" date="2019-03" db="EMBL/GenBank/DDBJ databases">
        <authorList>
            <person name="Huang Y."/>
        </authorList>
    </citation>
    <scope>NUCLEOTIDE SEQUENCE</scope>
    <source>
        <strain evidence="10">JCM 16608</strain>
    </source>
</reference>
<dbReference type="AlphaFoldDB" id="A0A4P7UCC9"/>
<dbReference type="EMBL" id="CP038462">
    <property type="protein sequence ID" value="QCC76985.1"/>
    <property type="molecule type" value="Genomic_DNA"/>
</dbReference>
<accession>A0A4P7UCC9</accession>
<keyword evidence="2" id="KW-1003">Cell membrane</keyword>